<evidence type="ECO:0000256" key="1">
    <source>
        <dbReference type="ARBA" id="ARBA00005854"/>
    </source>
</evidence>
<evidence type="ECO:0000259" key="6">
    <source>
        <dbReference type="Pfam" id="PF02826"/>
    </source>
</evidence>
<dbReference type="SUPFAM" id="SSF51735">
    <property type="entry name" value="NAD(P)-binding Rossmann-fold domains"/>
    <property type="match status" value="1"/>
</dbReference>
<evidence type="ECO:0000256" key="3">
    <source>
        <dbReference type="ARBA" id="ARBA00023027"/>
    </source>
</evidence>
<dbReference type="InterPro" id="IPR006139">
    <property type="entry name" value="D-isomer_2_OHA_DH_cat_dom"/>
</dbReference>
<dbReference type="PROSITE" id="PS00671">
    <property type="entry name" value="D_2_HYDROXYACID_DH_3"/>
    <property type="match status" value="1"/>
</dbReference>
<dbReference type="InterPro" id="IPR029753">
    <property type="entry name" value="D-isomer_DH_CS"/>
</dbReference>
<evidence type="ECO:0000313" key="8">
    <source>
        <dbReference type="Proteomes" id="UP001055911"/>
    </source>
</evidence>
<sequence>MFKITVYNVREVETSLFEKLNKDDYDLTLVAERMTLDNVDRAEGADAVLITAFDDCDAEVIEKLAGYGVKYIYTRVVGINNIDVKAARNLGIQVANVPNYSPRAVAELSLSLGLTLFRNVSRAAANTHAGDFRLLPTYYANEIHSATVGIIGAGKIGMTEAKLYRALGAQVLAYKRHPEPDNDVVKFTDLDNLLRKSDVVSLHIPYIPGQTGNLIGDEEIAKMKNSAILVNTARGQVVDTQAVADAVKSNQIGGYGTDVILDEDAIIGKQFDSLDDLPNQLNVELMKNYPNVLVTPHMGFFTEPAVEDMIRISFENFANTLANGEPLYPINE</sequence>
<dbReference type="GO" id="GO:0008720">
    <property type="term" value="F:D-lactate dehydrogenase (NAD+) activity"/>
    <property type="evidence" value="ECO:0007669"/>
    <property type="project" value="TreeGrafter"/>
</dbReference>
<keyword evidence="2 4" id="KW-0560">Oxidoreductase</keyword>
<keyword evidence="8" id="KW-1185">Reference proteome</keyword>
<comment type="similarity">
    <text evidence="1 4">Belongs to the D-isomer specific 2-hydroxyacid dehydrogenase family.</text>
</comment>
<dbReference type="Proteomes" id="UP001055911">
    <property type="component" value="Chromosome"/>
</dbReference>
<dbReference type="PROSITE" id="PS00065">
    <property type="entry name" value="D_2_HYDROXYACID_DH_1"/>
    <property type="match status" value="1"/>
</dbReference>
<protein>
    <submittedName>
        <fullName evidence="7">Lactate dehydrogenase</fullName>
    </submittedName>
</protein>
<dbReference type="InterPro" id="IPR036291">
    <property type="entry name" value="NAD(P)-bd_dom_sf"/>
</dbReference>
<dbReference type="InterPro" id="IPR006140">
    <property type="entry name" value="D-isomer_DH_NAD-bd"/>
</dbReference>
<dbReference type="AlphaFoldDB" id="A0A9Q8ZSD0"/>
<dbReference type="InterPro" id="IPR029752">
    <property type="entry name" value="D-isomer_DH_CS1"/>
</dbReference>
<dbReference type="PANTHER" id="PTHR43026:SF1">
    <property type="entry name" value="2-HYDROXYACID DEHYDROGENASE HOMOLOG 1-RELATED"/>
    <property type="match status" value="1"/>
</dbReference>
<dbReference type="RefSeq" id="WP_252766435.1">
    <property type="nucleotide sequence ID" value="NZ_CP097117.1"/>
</dbReference>
<dbReference type="InterPro" id="IPR058205">
    <property type="entry name" value="D-LDH-like"/>
</dbReference>
<keyword evidence="3" id="KW-0520">NAD</keyword>
<evidence type="ECO:0000313" key="7">
    <source>
        <dbReference type="EMBL" id="USS88918.1"/>
    </source>
</evidence>
<gene>
    <name evidence="7" type="ORF">M3M40_05375</name>
</gene>
<dbReference type="GO" id="GO:0051287">
    <property type="term" value="F:NAD binding"/>
    <property type="evidence" value="ECO:0007669"/>
    <property type="project" value="InterPro"/>
</dbReference>
<name>A0A9Q8ZSD0_9LACO</name>
<feature type="domain" description="D-isomer specific 2-hydroxyacid dehydrogenase catalytic" evidence="5">
    <location>
        <begin position="7"/>
        <end position="331"/>
    </location>
</feature>
<dbReference type="EMBL" id="CP097119">
    <property type="protein sequence ID" value="USS88918.1"/>
    <property type="molecule type" value="Genomic_DNA"/>
</dbReference>
<evidence type="ECO:0000256" key="4">
    <source>
        <dbReference type="RuleBase" id="RU003719"/>
    </source>
</evidence>
<dbReference type="SUPFAM" id="SSF52283">
    <property type="entry name" value="Formate/glycerate dehydrogenase catalytic domain-like"/>
    <property type="match status" value="1"/>
</dbReference>
<evidence type="ECO:0000259" key="5">
    <source>
        <dbReference type="Pfam" id="PF00389"/>
    </source>
</evidence>
<accession>A0A9Q8ZSD0</accession>
<evidence type="ECO:0000256" key="2">
    <source>
        <dbReference type="ARBA" id="ARBA00023002"/>
    </source>
</evidence>
<dbReference type="PANTHER" id="PTHR43026">
    <property type="entry name" value="2-HYDROXYACID DEHYDROGENASE HOMOLOG 1-RELATED"/>
    <property type="match status" value="1"/>
</dbReference>
<reference evidence="7" key="1">
    <citation type="submission" date="2022-05" db="EMBL/GenBank/DDBJ databases">
        <authorList>
            <person name="Oliphant S.A."/>
            <person name="Watson-Haigh N.S."/>
            <person name="Sumby K.M."/>
            <person name="Gardner J.M."/>
            <person name="Jiranek V."/>
        </authorList>
    </citation>
    <scope>NUCLEOTIDE SEQUENCE</scope>
    <source>
        <strain evidence="7">KI4_B1</strain>
    </source>
</reference>
<proteinExistence type="inferred from homology"/>
<organism evidence="7 8">
    <name type="scientific">Fructilactobacillus cliffordii</name>
    <dbReference type="NCBI Taxonomy" id="2940299"/>
    <lineage>
        <taxon>Bacteria</taxon>
        <taxon>Bacillati</taxon>
        <taxon>Bacillota</taxon>
        <taxon>Bacilli</taxon>
        <taxon>Lactobacillales</taxon>
        <taxon>Lactobacillaceae</taxon>
        <taxon>Fructilactobacillus</taxon>
    </lineage>
</organism>
<dbReference type="Pfam" id="PF02826">
    <property type="entry name" value="2-Hacid_dh_C"/>
    <property type="match status" value="1"/>
</dbReference>
<feature type="domain" description="D-isomer specific 2-hydroxyacid dehydrogenase NAD-binding" evidence="6">
    <location>
        <begin position="111"/>
        <end position="299"/>
    </location>
</feature>
<dbReference type="Pfam" id="PF00389">
    <property type="entry name" value="2-Hacid_dh"/>
    <property type="match status" value="1"/>
</dbReference>
<dbReference type="Gene3D" id="3.40.50.720">
    <property type="entry name" value="NAD(P)-binding Rossmann-like Domain"/>
    <property type="match status" value="2"/>
</dbReference>